<dbReference type="AlphaFoldDB" id="A0A5C6LXG2"/>
<dbReference type="RefSeq" id="WP_146304523.1">
    <property type="nucleotide sequence ID" value="NZ_VOHS01000005.1"/>
</dbReference>
<name>A0A5C6LXG2_9BACT</name>
<dbReference type="EMBL" id="VOHS01000005">
    <property type="protein sequence ID" value="TWW01298.1"/>
    <property type="molecule type" value="Genomic_DNA"/>
</dbReference>
<sequence length="165" mass="18075">MSFDKLQLDPYILARIYTQPIIPGKKEPVAVVTETAPKVKFLGENQKNIALFIQNAGDAYLNDDLFNLLTNILNACKLGVQDIALINTAQYGNLPFATWQAAVPMKQAVLFGIPPAAMGLEAVSTYQLVQVNGCQLLCSDELQIIAQDKVLKGKLWMGLKQLLGI</sequence>
<proteinExistence type="predicted"/>
<keyword evidence="2" id="KW-1185">Reference proteome</keyword>
<reference evidence="1 2" key="1">
    <citation type="submission" date="2019-08" db="EMBL/GenBank/DDBJ databases">
        <title>Whole genome sequencing of chitin degrading bacteria Chitinophaga pinensis YS16.</title>
        <authorList>
            <person name="Singh R.P."/>
            <person name="Manchanda G."/>
            <person name="Maurya I.K."/>
            <person name="Joshi N.K."/>
            <person name="Srivastava A.K."/>
        </authorList>
    </citation>
    <scope>NUCLEOTIDE SEQUENCE [LARGE SCALE GENOMIC DNA]</scope>
    <source>
        <strain evidence="1 2">YS-16</strain>
    </source>
</reference>
<evidence type="ECO:0000313" key="1">
    <source>
        <dbReference type="EMBL" id="TWW01298.1"/>
    </source>
</evidence>
<protein>
    <submittedName>
        <fullName evidence="1">Uncharacterized protein</fullName>
    </submittedName>
</protein>
<comment type="caution">
    <text evidence="1">The sequence shown here is derived from an EMBL/GenBank/DDBJ whole genome shotgun (WGS) entry which is preliminary data.</text>
</comment>
<dbReference type="OrthoDB" id="824384at2"/>
<dbReference type="Proteomes" id="UP000318815">
    <property type="component" value="Unassembled WGS sequence"/>
</dbReference>
<organism evidence="1 2">
    <name type="scientific">Chitinophaga pinensis</name>
    <dbReference type="NCBI Taxonomy" id="79329"/>
    <lineage>
        <taxon>Bacteria</taxon>
        <taxon>Pseudomonadati</taxon>
        <taxon>Bacteroidota</taxon>
        <taxon>Chitinophagia</taxon>
        <taxon>Chitinophagales</taxon>
        <taxon>Chitinophagaceae</taxon>
        <taxon>Chitinophaga</taxon>
    </lineage>
</organism>
<accession>A0A5C6LXG2</accession>
<gene>
    <name evidence="1" type="ORF">FEF09_07525</name>
</gene>
<evidence type="ECO:0000313" key="2">
    <source>
        <dbReference type="Proteomes" id="UP000318815"/>
    </source>
</evidence>